<dbReference type="PANTHER" id="PTHR15549">
    <property type="entry name" value="PAIRED IMMUNOGLOBULIN-LIKE TYPE 2 RECEPTOR"/>
    <property type="match status" value="1"/>
</dbReference>
<comment type="similarity">
    <text evidence="4">Belongs to the RBT5 family.</text>
</comment>
<feature type="chain" id="PRO_5012993411" description="CFEM domain-containing protein" evidence="17">
    <location>
        <begin position="22"/>
        <end position="437"/>
    </location>
</feature>
<feature type="compositionally biased region" description="Polar residues" evidence="15">
    <location>
        <begin position="303"/>
        <end position="322"/>
    </location>
</feature>
<evidence type="ECO:0000256" key="7">
    <source>
        <dbReference type="ARBA" id="ARBA00022692"/>
    </source>
</evidence>
<evidence type="ECO:0000256" key="5">
    <source>
        <dbReference type="ARBA" id="ARBA00022525"/>
    </source>
</evidence>
<keyword evidence="11 13" id="KW-1015">Disulfide bond</keyword>
<sequence>MGVRQALVATVLIAVYAGTGASVADCANNCFQTAVNENACDRWLSDADCCKSNDFLSSIASCISEQCSQQPAEEAWAHLAEQCDKSDIDIPSHYTDSIPRSTSSRSTETTSTSGTSTASVSTATTTAASTPASTTTSATRALPTKPPSTGTPTTGPTATPAPGGSDGSDASNDDDGGGGLNASVKVVIIVPLVILALVIPLLLFLHRRRKKATPSSIEAQDNAAHENKPLVHEISGTEINSRNGGYKYAAELEAVEITRPAAGTTLPLPNSNMTSHPPYMGSHTHTNLESRAEQGGDQAAGASHTNFANPQPNPSTLGTPTPETIPLACSPPPTSPLSHSSQPVSPIQAGSDTFSSQQLSLIEPSLDMSLEETRELQRLLLSLEAVERRKRESATRARMLEQEEAAVRAEEEALLEEIRRRTGNLTSGRVSPRPGPS</sequence>
<evidence type="ECO:0000256" key="9">
    <source>
        <dbReference type="ARBA" id="ARBA00022989"/>
    </source>
</evidence>
<evidence type="ECO:0000256" key="13">
    <source>
        <dbReference type="PROSITE-ProRule" id="PRU01356"/>
    </source>
</evidence>
<keyword evidence="14" id="KW-0175">Coiled coil</keyword>
<evidence type="ECO:0000256" key="4">
    <source>
        <dbReference type="ARBA" id="ARBA00010031"/>
    </source>
</evidence>
<keyword evidence="20" id="KW-1185">Reference proteome</keyword>
<dbReference type="GO" id="GO:0005576">
    <property type="term" value="C:extracellular region"/>
    <property type="evidence" value="ECO:0007669"/>
    <property type="project" value="UniProtKB-SubCell"/>
</dbReference>
<protein>
    <recommendedName>
        <fullName evidence="18">CFEM domain-containing protein</fullName>
    </recommendedName>
</protein>
<name>A0A2B7WC41_9EURO</name>
<comment type="caution">
    <text evidence="19">The sequence shown here is derived from an EMBL/GenBank/DDBJ whole genome shotgun (WGS) entry which is preliminary data.</text>
</comment>
<feature type="signal peptide" evidence="17">
    <location>
        <begin position="1"/>
        <end position="21"/>
    </location>
</feature>
<organism evidence="19 20">
    <name type="scientific">Blastomyces parvus</name>
    <dbReference type="NCBI Taxonomy" id="2060905"/>
    <lineage>
        <taxon>Eukaryota</taxon>
        <taxon>Fungi</taxon>
        <taxon>Dikarya</taxon>
        <taxon>Ascomycota</taxon>
        <taxon>Pezizomycotina</taxon>
        <taxon>Eurotiomycetes</taxon>
        <taxon>Eurotiomycetidae</taxon>
        <taxon>Onygenales</taxon>
        <taxon>Ajellomycetaceae</taxon>
        <taxon>Blastomyces</taxon>
    </lineage>
</organism>
<dbReference type="Pfam" id="PF05730">
    <property type="entry name" value="CFEM"/>
    <property type="match status" value="1"/>
</dbReference>
<comment type="caution">
    <text evidence="13">Lacks conserved residue(s) required for the propagation of feature annotation.</text>
</comment>
<evidence type="ECO:0000259" key="18">
    <source>
        <dbReference type="PROSITE" id="PS52012"/>
    </source>
</evidence>
<proteinExistence type="inferred from homology"/>
<accession>A0A2B7WC41</accession>
<evidence type="ECO:0000256" key="10">
    <source>
        <dbReference type="ARBA" id="ARBA00023136"/>
    </source>
</evidence>
<dbReference type="GO" id="GO:0071944">
    <property type="term" value="C:cell periphery"/>
    <property type="evidence" value="ECO:0007669"/>
    <property type="project" value="UniProtKB-ARBA"/>
</dbReference>
<evidence type="ECO:0000256" key="8">
    <source>
        <dbReference type="ARBA" id="ARBA00022729"/>
    </source>
</evidence>
<evidence type="ECO:0000256" key="3">
    <source>
        <dbReference type="ARBA" id="ARBA00004613"/>
    </source>
</evidence>
<dbReference type="InterPro" id="IPR008427">
    <property type="entry name" value="Extracellular_membr_CFEM_dom"/>
</dbReference>
<keyword evidence="12" id="KW-0449">Lipoprotein</keyword>
<feature type="region of interest" description="Disordered" evidence="15">
    <location>
        <begin position="264"/>
        <end position="351"/>
    </location>
</feature>
<keyword evidence="9 16" id="KW-1133">Transmembrane helix</keyword>
<dbReference type="OrthoDB" id="3065412at2759"/>
<evidence type="ECO:0000256" key="14">
    <source>
        <dbReference type="SAM" id="Coils"/>
    </source>
</evidence>
<dbReference type="GO" id="GO:0098552">
    <property type="term" value="C:side of membrane"/>
    <property type="evidence" value="ECO:0007669"/>
    <property type="project" value="UniProtKB-KW"/>
</dbReference>
<comment type="subcellular location">
    <subcellularLocation>
        <location evidence="2">Membrane</location>
        <topology evidence="2">Lipid-anchor</topology>
        <topology evidence="2">GPI-anchor</topology>
    </subcellularLocation>
    <subcellularLocation>
        <location evidence="1">Membrane</location>
        <topology evidence="1">Single-pass membrane protein</topology>
    </subcellularLocation>
    <subcellularLocation>
        <location evidence="3">Secreted</location>
    </subcellularLocation>
</comment>
<dbReference type="PANTHER" id="PTHR15549:SF6">
    <property type="entry name" value="MID2 DOMAIN-CONTAINING PROTEIN"/>
    <property type="match status" value="1"/>
</dbReference>
<evidence type="ECO:0000256" key="1">
    <source>
        <dbReference type="ARBA" id="ARBA00004167"/>
    </source>
</evidence>
<feature type="domain" description="CFEM" evidence="18">
    <location>
        <begin position="1"/>
        <end position="110"/>
    </location>
</feature>
<dbReference type="Proteomes" id="UP000224080">
    <property type="component" value="Unassembled WGS sequence"/>
</dbReference>
<feature type="transmembrane region" description="Helical" evidence="16">
    <location>
        <begin position="186"/>
        <end position="205"/>
    </location>
</feature>
<evidence type="ECO:0000313" key="19">
    <source>
        <dbReference type="EMBL" id="PGG97063.1"/>
    </source>
</evidence>
<dbReference type="AlphaFoldDB" id="A0A2B7WC41"/>
<gene>
    <name evidence="19" type="ORF">GX51_07515</name>
</gene>
<evidence type="ECO:0000256" key="11">
    <source>
        <dbReference type="ARBA" id="ARBA00023157"/>
    </source>
</evidence>
<dbReference type="EMBL" id="PDNC01000154">
    <property type="protein sequence ID" value="PGG97063.1"/>
    <property type="molecule type" value="Genomic_DNA"/>
</dbReference>
<feature type="coiled-coil region" evidence="14">
    <location>
        <begin position="383"/>
        <end position="420"/>
    </location>
</feature>
<keyword evidence="10 16" id="KW-0472">Membrane</keyword>
<dbReference type="PROSITE" id="PS52012">
    <property type="entry name" value="CFEM"/>
    <property type="match status" value="1"/>
</dbReference>
<feature type="compositionally biased region" description="Low complexity" evidence="15">
    <location>
        <begin position="95"/>
        <end position="170"/>
    </location>
</feature>
<keyword evidence="6" id="KW-0325">Glycoprotein</keyword>
<feature type="disulfide bond" evidence="13">
    <location>
        <begin position="50"/>
        <end position="83"/>
    </location>
</feature>
<feature type="region of interest" description="Disordered" evidence="15">
    <location>
        <begin position="90"/>
        <end position="176"/>
    </location>
</feature>
<keyword evidence="8 17" id="KW-0732">Signal</keyword>
<keyword evidence="7 16" id="KW-0812">Transmembrane</keyword>
<evidence type="ECO:0000256" key="15">
    <source>
        <dbReference type="SAM" id="MobiDB-lite"/>
    </source>
</evidence>
<evidence type="ECO:0000313" key="20">
    <source>
        <dbReference type="Proteomes" id="UP000224080"/>
    </source>
</evidence>
<dbReference type="InterPro" id="IPR051694">
    <property type="entry name" value="Immunoregulatory_rcpt-like"/>
</dbReference>
<evidence type="ECO:0000256" key="17">
    <source>
        <dbReference type="SAM" id="SignalP"/>
    </source>
</evidence>
<evidence type="ECO:0000256" key="12">
    <source>
        <dbReference type="ARBA" id="ARBA00023288"/>
    </source>
</evidence>
<evidence type="ECO:0000256" key="6">
    <source>
        <dbReference type="ARBA" id="ARBA00022622"/>
    </source>
</evidence>
<evidence type="ECO:0000256" key="16">
    <source>
        <dbReference type="SAM" id="Phobius"/>
    </source>
</evidence>
<reference evidence="19 20" key="1">
    <citation type="submission" date="2017-10" db="EMBL/GenBank/DDBJ databases">
        <title>Comparative genomics in systemic dimorphic fungi from Ajellomycetaceae.</title>
        <authorList>
            <person name="Munoz J.F."/>
            <person name="Mcewen J.G."/>
            <person name="Clay O.K."/>
            <person name="Cuomo C.A."/>
        </authorList>
    </citation>
    <scope>NUCLEOTIDE SEQUENCE [LARGE SCALE GENOMIC DNA]</scope>
    <source>
        <strain evidence="19 20">UAMH130</strain>
    </source>
</reference>
<keyword evidence="5" id="KW-0964">Secreted</keyword>
<evidence type="ECO:0000256" key="2">
    <source>
        <dbReference type="ARBA" id="ARBA00004589"/>
    </source>
</evidence>
<keyword evidence="6" id="KW-0336">GPI-anchor</keyword>